<dbReference type="GO" id="GO:0046910">
    <property type="term" value="F:pectinesterase inhibitor activity"/>
    <property type="evidence" value="ECO:0000318"/>
    <property type="project" value="GO_Central"/>
</dbReference>
<protein>
    <submittedName>
        <fullName evidence="8">(wild Malaysian banana) hypothetical protein</fullName>
    </submittedName>
</protein>
<organism evidence="9 10">
    <name type="scientific">Musa acuminata subsp. malaccensis</name>
    <name type="common">Wild banana</name>
    <name type="synonym">Musa malaccensis</name>
    <dbReference type="NCBI Taxonomy" id="214687"/>
    <lineage>
        <taxon>Eukaryota</taxon>
        <taxon>Viridiplantae</taxon>
        <taxon>Streptophyta</taxon>
        <taxon>Embryophyta</taxon>
        <taxon>Tracheophyta</taxon>
        <taxon>Spermatophyta</taxon>
        <taxon>Magnoliopsida</taxon>
        <taxon>Liliopsida</taxon>
        <taxon>Zingiberales</taxon>
        <taxon>Musaceae</taxon>
        <taxon>Musa</taxon>
    </lineage>
</organism>
<feature type="compositionally biased region" description="Polar residues" evidence="6">
    <location>
        <begin position="1"/>
        <end position="10"/>
    </location>
</feature>
<dbReference type="SUPFAM" id="SSF51126">
    <property type="entry name" value="Pectin lyase-like"/>
    <property type="match status" value="1"/>
</dbReference>
<feature type="domain" description="Pectinesterase inhibitor" evidence="7">
    <location>
        <begin position="71"/>
        <end position="202"/>
    </location>
</feature>
<dbReference type="SMART" id="SM00856">
    <property type="entry name" value="PMEI"/>
    <property type="match status" value="1"/>
</dbReference>
<feature type="compositionally biased region" description="Basic and acidic residues" evidence="6">
    <location>
        <begin position="11"/>
        <end position="20"/>
    </location>
</feature>
<evidence type="ECO:0000259" key="7">
    <source>
        <dbReference type="SMART" id="SM00856"/>
    </source>
</evidence>
<sequence>MPSLRGSSPMSERRRDEKRQTQTKRLMMAGATTSVMLILEVVGVAAVQCKYNQSAESSLSGSGSASTAQFRTTSAIQVICTQTDYKSTCESTLKKYVNESTAPMDLVRAAVLAVVDGVGEAFNVSDSIQSDDLKEKGADRGLQGNSPICPLPNKVHELKNWLGGTMADQQTCIDGFPEGDLKSKMQAAMDSAMDITSNALAISGKISSFLNLIQATGFSRRLLEAEPAEPGRYVDGNPSWVSHGDRKLLQTPATLQFTPNVTVAKDGSGNFTTLSEAVVQVPRKSDERREYTANMFGDGPDMIIVTGSKNYVDGVRTFKSLTFATVTLTATTPSAAPSTSSSAPPPLSSGFLTMRRPQAHHGTVVFAQSRVRVEESTGFISQNCSFVAVPALTDATPKVRCILGRPWNAFSTTIIMESNISGFIDPKGYIPMNGDIYLNTSSYFEFNNKGLGADTSTGMKWPGVKTISWEQTKAYTVEEFFHGREWIPS</sequence>
<gene>
    <name evidence="8" type="ORF">GSMUA_85270.1</name>
</gene>
<dbReference type="Gene3D" id="1.20.140.40">
    <property type="entry name" value="Invertase/pectin methylesterase inhibitor family protein"/>
    <property type="match status" value="2"/>
</dbReference>
<dbReference type="Gramene" id="Ma08_t24510.1">
    <property type="protein sequence ID" value="Ma08_p24510.1"/>
    <property type="gene ID" value="Ma08_g24510"/>
</dbReference>
<keyword evidence="10" id="KW-1185">Reference proteome</keyword>
<proteinExistence type="inferred from homology"/>
<comment type="similarity">
    <text evidence="3">In the C-terminal section; belongs to the pectinesterase family.</text>
</comment>
<dbReference type="CDD" id="cd15798">
    <property type="entry name" value="PMEI-like_3"/>
    <property type="match status" value="1"/>
</dbReference>
<feature type="region of interest" description="Disordered" evidence="6">
    <location>
        <begin position="1"/>
        <end position="21"/>
    </location>
</feature>
<dbReference type="Pfam" id="PF04043">
    <property type="entry name" value="PMEI"/>
    <property type="match status" value="2"/>
</dbReference>
<dbReference type="Pfam" id="PF01095">
    <property type="entry name" value="Pectinesterase"/>
    <property type="match status" value="1"/>
</dbReference>
<dbReference type="AlphaFoldDB" id="A0A804KAA3"/>
<evidence type="ECO:0000256" key="5">
    <source>
        <dbReference type="ARBA" id="ARBA00023085"/>
    </source>
</evidence>
<dbReference type="EMBL" id="HG996472">
    <property type="protein sequence ID" value="CAG1832607.1"/>
    <property type="molecule type" value="Genomic_DNA"/>
</dbReference>
<dbReference type="SUPFAM" id="SSF101148">
    <property type="entry name" value="Plant invertase/pectin methylesterase inhibitor"/>
    <property type="match status" value="1"/>
</dbReference>
<dbReference type="EnsemblPlants" id="Ma08_t24510.1">
    <property type="protein sequence ID" value="Ma08_p24510.1"/>
    <property type="gene ID" value="Ma08_g24510"/>
</dbReference>
<reference evidence="8" key="1">
    <citation type="submission" date="2021-03" db="EMBL/GenBank/DDBJ databases">
        <authorList>
            <consortium name="Genoscope - CEA"/>
            <person name="William W."/>
        </authorList>
    </citation>
    <scope>NUCLEOTIDE SEQUENCE</scope>
    <source>
        <strain evidence="8">Doubled-haploid Pahang</strain>
    </source>
</reference>
<evidence type="ECO:0000256" key="1">
    <source>
        <dbReference type="ARBA" id="ARBA00005184"/>
    </source>
</evidence>
<dbReference type="GO" id="GO:0030599">
    <property type="term" value="F:pectinesterase activity"/>
    <property type="evidence" value="ECO:0000318"/>
    <property type="project" value="GO_Central"/>
</dbReference>
<evidence type="ECO:0000313" key="9">
    <source>
        <dbReference type="EnsemblPlants" id="Ma08_p24510.1"/>
    </source>
</evidence>
<name>A0A804KAA3_MUSAM</name>
<dbReference type="UniPathway" id="UPA00545">
    <property type="reaction ID" value="UER00823"/>
</dbReference>
<dbReference type="InParanoid" id="A0A804KAA3"/>
<dbReference type="InterPro" id="IPR035513">
    <property type="entry name" value="Invertase/methylesterase_inhib"/>
</dbReference>
<dbReference type="InterPro" id="IPR000070">
    <property type="entry name" value="Pectinesterase_cat"/>
</dbReference>
<dbReference type="GO" id="GO:0042545">
    <property type="term" value="P:cell wall modification"/>
    <property type="evidence" value="ECO:0007669"/>
    <property type="project" value="InterPro"/>
</dbReference>
<dbReference type="PANTHER" id="PTHR31707">
    <property type="entry name" value="PECTINESTERASE"/>
    <property type="match status" value="1"/>
</dbReference>
<evidence type="ECO:0000256" key="4">
    <source>
        <dbReference type="ARBA" id="ARBA00022801"/>
    </source>
</evidence>
<comment type="pathway">
    <text evidence="1">Glycan metabolism; pectin degradation; 2-dehydro-3-deoxy-D-gluconate from pectin: step 1/5.</text>
</comment>
<dbReference type="Proteomes" id="UP000012960">
    <property type="component" value="Unplaced"/>
</dbReference>
<dbReference type="InterPro" id="IPR012334">
    <property type="entry name" value="Pectin_lyas_fold"/>
</dbReference>
<dbReference type="Gene3D" id="2.160.20.10">
    <property type="entry name" value="Single-stranded right-handed beta-helix, Pectin lyase-like"/>
    <property type="match status" value="2"/>
</dbReference>
<comment type="similarity">
    <text evidence="2">In the N-terminal section; belongs to the PMEI family.</text>
</comment>
<evidence type="ECO:0000256" key="2">
    <source>
        <dbReference type="ARBA" id="ARBA00006027"/>
    </source>
</evidence>
<evidence type="ECO:0000313" key="10">
    <source>
        <dbReference type="Proteomes" id="UP000012960"/>
    </source>
</evidence>
<accession>A0A804KAA3</accession>
<keyword evidence="5" id="KW-0063">Aspartyl esterase</keyword>
<evidence type="ECO:0000256" key="3">
    <source>
        <dbReference type="ARBA" id="ARBA00007786"/>
    </source>
</evidence>
<dbReference type="InterPro" id="IPR006501">
    <property type="entry name" value="Pectinesterase_inhib_dom"/>
</dbReference>
<keyword evidence="4" id="KW-0378">Hydrolase</keyword>
<evidence type="ECO:0000313" key="8">
    <source>
        <dbReference type="EMBL" id="CAG1832607.1"/>
    </source>
</evidence>
<dbReference type="InterPro" id="IPR011050">
    <property type="entry name" value="Pectin_lyase_fold/virulence"/>
</dbReference>
<evidence type="ECO:0000256" key="6">
    <source>
        <dbReference type="SAM" id="MobiDB-lite"/>
    </source>
</evidence>
<dbReference type="GO" id="GO:0045490">
    <property type="term" value="P:pectin catabolic process"/>
    <property type="evidence" value="ECO:0007669"/>
    <property type="project" value="UniProtKB-UniPathway"/>
</dbReference>
<reference evidence="9" key="2">
    <citation type="submission" date="2021-05" db="UniProtKB">
        <authorList>
            <consortium name="EnsemblPlants"/>
        </authorList>
    </citation>
    <scope>IDENTIFICATION</scope>
    <source>
        <strain evidence="9">subsp. malaccensis</strain>
    </source>
</reference>